<protein>
    <submittedName>
        <fullName evidence="2">Uncharacterized protein</fullName>
    </submittedName>
</protein>
<proteinExistence type="predicted"/>
<name>A0A4Q0M681_9HYPH</name>
<reference evidence="2 3" key="1">
    <citation type="submission" date="2018-12" db="EMBL/GenBank/DDBJ databases">
        <title>bacterium Hansschlegelia zhihuaiae S113.</title>
        <authorList>
            <person name="He J."/>
        </authorList>
    </citation>
    <scope>NUCLEOTIDE SEQUENCE [LARGE SCALE GENOMIC DNA]</scope>
    <source>
        <strain evidence="2 3">S 113</strain>
    </source>
</reference>
<feature type="region of interest" description="Disordered" evidence="1">
    <location>
        <begin position="1"/>
        <end position="35"/>
    </location>
</feature>
<dbReference type="EMBL" id="RYFI01000025">
    <property type="protein sequence ID" value="RXF68537.1"/>
    <property type="molecule type" value="Genomic_DNA"/>
</dbReference>
<dbReference type="AlphaFoldDB" id="A0A4Q0M681"/>
<organism evidence="2 3">
    <name type="scientific">Hansschlegelia zhihuaiae</name>
    <dbReference type="NCBI Taxonomy" id="405005"/>
    <lineage>
        <taxon>Bacteria</taxon>
        <taxon>Pseudomonadati</taxon>
        <taxon>Pseudomonadota</taxon>
        <taxon>Alphaproteobacteria</taxon>
        <taxon>Hyphomicrobiales</taxon>
        <taxon>Methylopilaceae</taxon>
        <taxon>Hansschlegelia</taxon>
    </lineage>
</organism>
<feature type="compositionally biased region" description="Low complexity" evidence="1">
    <location>
        <begin position="1"/>
        <end position="10"/>
    </location>
</feature>
<accession>A0A4Q0M681</accession>
<comment type="caution">
    <text evidence="2">The sequence shown here is derived from an EMBL/GenBank/DDBJ whole genome shotgun (WGS) entry which is preliminary data.</text>
</comment>
<evidence type="ECO:0000313" key="2">
    <source>
        <dbReference type="EMBL" id="RXF68537.1"/>
    </source>
</evidence>
<gene>
    <name evidence="2" type="ORF">EK403_19790</name>
</gene>
<evidence type="ECO:0000313" key="3">
    <source>
        <dbReference type="Proteomes" id="UP000289708"/>
    </source>
</evidence>
<evidence type="ECO:0000256" key="1">
    <source>
        <dbReference type="SAM" id="MobiDB-lite"/>
    </source>
</evidence>
<dbReference type="Proteomes" id="UP000289708">
    <property type="component" value="Unassembled WGS sequence"/>
</dbReference>
<sequence>MAPTSSAARAARPRHQRPSDRSAPAAPSCAMESVRPREAINAPFLTRDVNEASTISLNIVERPR</sequence>
<keyword evidence="3" id="KW-1185">Reference proteome</keyword>